<dbReference type="GO" id="GO:0016301">
    <property type="term" value="F:kinase activity"/>
    <property type="evidence" value="ECO:0007669"/>
    <property type="project" value="UniProtKB-KW"/>
</dbReference>
<dbReference type="PROSITE" id="PS51671">
    <property type="entry name" value="ACT"/>
    <property type="match status" value="1"/>
</dbReference>
<keyword evidence="6" id="KW-1185">Reference proteome</keyword>
<dbReference type="SMART" id="SM00471">
    <property type="entry name" value="HDc"/>
    <property type="match status" value="1"/>
</dbReference>
<dbReference type="FunFam" id="1.10.3210.10:FF:000001">
    <property type="entry name" value="GTP pyrophosphokinase RelA"/>
    <property type="match status" value="1"/>
</dbReference>
<name>A0A0A2WQL7_THEFI</name>
<dbReference type="RefSeq" id="WP_038062559.1">
    <property type="nucleotide sequence ID" value="NZ_JPSL02000040.1"/>
</dbReference>
<dbReference type="InterPro" id="IPR012675">
    <property type="entry name" value="Beta-grasp_dom_sf"/>
</dbReference>
<dbReference type="InterPro" id="IPR045865">
    <property type="entry name" value="ACT-like_dom_sf"/>
</dbReference>
<dbReference type="Pfam" id="PF13291">
    <property type="entry name" value="ACT_4"/>
    <property type="match status" value="1"/>
</dbReference>
<evidence type="ECO:0000313" key="6">
    <source>
        <dbReference type="Proteomes" id="UP000030364"/>
    </source>
</evidence>
<evidence type="ECO:0000259" key="4">
    <source>
        <dbReference type="PROSITE" id="PS51880"/>
    </source>
</evidence>
<comment type="similarity">
    <text evidence="1">Belongs to the relA/spoT family.</text>
</comment>
<dbReference type="InterPro" id="IPR012676">
    <property type="entry name" value="TGS-like"/>
</dbReference>
<dbReference type="PROSITE" id="PS51831">
    <property type="entry name" value="HD"/>
    <property type="match status" value="1"/>
</dbReference>
<reference evidence="5 6" key="1">
    <citation type="journal article" date="2015" name="Genome Announc.">
        <title>Draft Genome Sequence of the Thermophile Thermus filiformis ATCC 43280, Producer of Carotenoid-(Di)glucoside-Branched Fatty Acid (Di)esters and Source of Hyperthermostable Enzymes of Biotechnological Interest.</title>
        <authorList>
            <person name="Mandelli F."/>
            <person name="Oliveira Ramires B."/>
            <person name="Couger M.B."/>
            <person name="Paixao D.A."/>
            <person name="Camilo C.M."/>
            <person name="Polikarpov I."/>
            <person name="Prade R."/>
            <person name="Riano-Pachon D.M."/>
            <person name="Squina F.M."/>
        </authorList>
    </citation>
    <scope>NUCLEOTIDE SEQUENCE [LARGE SCALE GENOMIC DNA]</scope>
    <source>
        <strain evidence="5 6">ATCC 43280</strain>
    </source>
</reference>
<feature type="domain" description="TGS" evidence="4">
    <location>
        <begin position="410"/>
        <end position="471"/>
    </location>
</feature>
<feature type="domain" description="ACT" evidence="2">
    <location>
        <begin position="656"/>
        <end position="726"/>
    </location>
</feature>
<dbReference type="CDD" id="cd00077">
    <property type="entry name" value="HDc"/>
    <property type="match status" value="1"/>
</dbReference>
<dbReference type="Gene3D" id="3.30.460.10">
    <property type="entry name" value="Beta Polymerase, domain 2"/>
    <property type="match status" value="1"/>
</dbReference>
<dbReference type="InterPro" id="IPR003607">
    <property type="entry name" value="HD/PDEase_dom"/>
</dbReference>
<evidence type="ECO:0000259" key="2">
    <source>
        <dbReference type="PROSITE" id="PS51671"/>
    </source>
</evidence>
<evidence type="ECO:0000259" key="3">
    <source>
        <dbReference type="PROSITE" id="PS51831"/>
    </source>
</evidence>
<dbReference type="Pfam" id="PF04607">
    <property type="entry name" value="RelA_SpoT"/>
    <property type="match status" value="1"/>
</dbReference>
<dbReference type="InterPro" id="IPR002912">
    <property type="entry name" value="ACT_dom"/>
</dbReference>
<dbReference type="Pfam" id="PF19296">
    <property type="entry name" value="RelA_AH_RIS"/>
    <property type="match status" value="1"/>
</dbReference>
<dbReference type="InterPro" id="IPR043519">
    <property type="entry name" value="NT_sf"/>
</dbReference>
<dbReference type="EMBL" id="JPSL02000040">
    <property type="protein sequence ID" value="KGQ22466.2"/>
    <property type="molecule type" value="Genomic_DNA"/>
</dbReference>
<dbReference type="Gene3D" id="1.10.3210.10">
    <property type="entry name" value="Hypothetical protein af1432"/>
    <property type="match status" value="1"/>
</dbReference>
<sequence>MDDAHALLERLRARISYLSPEDQARVEEAFWFAQEAHQGQYRKSGEAYITHPVAVAEILAELRMDPETLMAGLLHDTLEDCGVPAEVLEGRFGPQVRRIVEGETKVSKLYKLASLEGEERRAEDLRQMFIAMAEDVRIIIVKLADRLHNMRTLEAMPEAKQKRIAQETLEIYAPLAHRLGMGQIKWELEDLSFRYLHPEAYRTLLENLREIQATREEVVRRSIERLREVLAKDALLQAQLEGMEITGRTKHLYSIWKKMERENKALEQIYDLQAIRVVLRPKPAQDPEVQALREKQVCYHVLGLVHALWQPIPGRVKDYIAVPKPNGYQSLHTTVIALEGLPLEVQIRTEEMHRVAEYGIAAHWLYKEGLTDPEEIRRRVGWLKNIQEWQQEFSSSREFVEAVMRDLLGGRVFVFTPKGRIINLPKGATPVDFAYHIHTEVGHHMVGAKVNGRIVPLSYELQNGEIVEILTAKSAHPSKDWLEYAKSRTAKQKIRQYFRAQERQETLEKGQRILERYLKRRGLPRPADSQLEAAARKLGYPPSPEEVYLALASGRLTAKQVAKALYPESHPEPPRKVQTPRNELGIRLEGLLEAPVRLASCCEPQKGDPILGFVTRGRGVSVHRADCPNLKRLLQGPEADRVIGAYWEGVGGRVSTLEIRARDRTGLLRDVMDVVAGAGKSALGSETKVLGPTARIRLRLAVRDGERESLASALRSVQGVEEVRWL</sequence>
<dbReference type="InterPro" id="IPR004811">
    <property type="entry name" value="RelA/Spo_fam"/>
</dbReference>
<dbReference type="CDD" id="cd04876">
    <property type="entry name" value="ACT_RelA-SpoT"/>
    <property type="match status" value="1"/>
</dbReference>
<dbReference type="InterPro" id="IPR004095">
    <property type="entry name" value="TGS"/>
</dbReference>
<dbReference type="Proteomes" id="UP000030364">
    <property type="component" value="Unassembled WGS sequence"/>
</dbReference>
<dbReference type="FunFam" id="3.10.20.30:FF:000002">
    <property type="entry name" value="GTP pyrophosphokinase (RelA/SpoT)"/>
    <property type="match status" value="1"/>
</dbReference>
<dbReference type="OrthoDB" id="9805041at2"/>
<dbReference type="PROSITE" id="PS51880">
    <property type="entry name" value="TGS"/>
    <property type="match status" value="1"/>
</dbReference>
<dbReference type="PANTHER" id="PTHR43061:SF1">
    <property type="entry name" value="GTP DIPHOSPHOKINASE RSH1, CHLOROPLASTIC-RELATED"/>
    <property type="match status" value="1"/>
</dbReference>
<accession>A0A0A2WQL7</accession>
<evidence type="ECO:0000256" key="1">
    <source>
        <dbReference type="RuleBase" id="RU003847"/>
    </source>
</evidence>
<dbReference type="GO" id="GO:0015969">
    <property type="term" value="P:guanosine tetraphosphate metabolic process"/>
    <property type="evidence" value="ECO:0007669"/>
    <property type="project" value="InterPro"/>
</dbReference>
<organism evidence="5 6">
    <name type="scientific">Thermus filiformis</name>
    <dbReference type="NCBI Taxonomy" id="276"/>
    <lineage>
        <taxon>Bacteria</taxon>
        <taxon>Thermotogati</taxon>
        <taxon>Deinococcota</taxon>
        <taxon>Deinococci</taxon>
        <taxon>Thermales</taxon>
        <taxon>Thermaceae</taxon>
        <taxon>Thermus</taxon>
    </lineage>
</organism>
<dbReference type="SMART" id="SM00954">
    <property type="entry name" value="RelA_SpoT"/>
    <property type="match status" value="1"/>
</dbReference>
<dbReference type="SUPFAM" id="SSF81301">
    <property type="entry name" value="Nucleotidyltransferase"/>
    <property type="match status" value="1"/>
</dbReference>
<dbReference type="SUPFAM" id="SSF55021">
    <property type="entry name" value="ACT-like"/>
    <property type="match status" value="1"/>
</dbReference>
<dbReference type="CDD" id="cd05399">
    <property type="entry name" value="NT_Rel-Spo_like"/>
    <property type="match status" value="1"/>
</dbReference>
<protein>
    <submittedName>
        <fullName evidence="5">GTP pyrophosphokinase</fullName>
    </submittedName>
</protein>
<comment type="function">
    <text evidence="1">In eubacteria ppGpp (guanosine 3'-diphosphate 5'-diphosphate) is a mediator of the stringent response that coordinates a variety of cellular activities in response to changes in nutritional abundance.</text>
</comment>
<dbReference type="InterPro" id="IPR033655">
    <property type="entry name" value="TGS_RelA/SpoT"/>
</dbReference>
<feature type="domain" description="HD" evidence="3">
    <location>
        <begin position="48"/>
        <end position="150"/>
    </location>
</feature>
<dbReference type="Gene3D" id="3.10.20.30">
    <property type="match status" value="1"/>
</dbReference>
<dbReference type="Pfam" id="PF13328">
    <property type="entry name" value="HD_4"/>
    <property type="match status" value="1"/>
</dbReference>
<dbReference type="STRING" id="276.THFILI_10955"/>
<dbReference type="Gene3D" id="3.30.70.260">
    <property type="match status" value="1"/>
</dbReference>
<evidence type="ECO:0000313" key="5">
    <source>
        <dbReference type="EMBL" id="KGQ22466.2"/>
    </source>
</evidence>
<dbReference type="NCBIfam" id="TIGR00691">
    <property type="entry name" value="spoT_relA"/>
    <property type="match status" value="1"/>
</dbReference>
<dbReference type="SUPFAM" id="SSF81271">
    <property type="entry name" value="TGS-like"/>
    <property type="match status" value="1"/>
</dbReference>
<dbReference type="InterPro" id="IPR006674">
    <property type="entry name" value="HD_domain"/>
</dbReference>
<dbReference type="AlphaFoldDB" id="A0A0A2WQL7"/>
<gene>
    <name evidence="5" type="ORF">THFILI_10955</name>
</gene>
<dbReference type="PANTHER" id="PTHR43061">
    <property type="entry name" value="GTP DIPHOSPHOKINASE RSH1, CHLOROPLASTIC-RELATED"/>
    <property type="match status" value="1"/>
</dbReference>
<dbReference type="SUPFAM" id="SSF109604">
    <property type="entry name" value="HD-domain/PDEase-like"/>
    <property type="match status" value="1"/>
</dbReference>
<proteinExistence type="inferred from homology"/>
<dbReference type="CDD" id="cd01668">
    <property type="entry name" value="TGS_RSH"/>
    <property type="match status" value="1"/>
</dbReference>
<dbReference type="InterPro" id="IPR007685">
    <property type="entry name" value="RelA_SpoT"/>
</dbReference>
<dbReference type="Pfam" id="PF02824">
    <property type="entry name" value="TGS"/>
    <property type="match status" value="1"/>
</dbReference>
<dbReference type="InterPro" id="IPR045600">
    <property type="entry name" value="RelA/SpoT_AH_RIS"/>
</dbReference>
<comment type="caution">
    <text evidence="5">The sequence shown here is derived from an EMBL/GenBank/DDBJ whole genome shotgun (WGS) entry which is preliminary data.</text>
</comment>